<proteinExistence type="predicted"/>
<dbReference type="AlphaFoldDB" id="A0A6C0FCM4"/>
<accession>A0A6C0FCM4</accession>
<sequence length="111" mass="12728">MGEMKVEHVLLFLVGAFLVYHMMGRCGRVEGLTPPCTGKSNAGWDENCYDFGQDQNVMNKNDTQKWCGDNFWKYGTFRNYQCDGEPISRRNQVTGEMQWLCTEGPTRCSDP</sequence>
<dbReference type="EMBL" id="MN738838">
    <property type="protein sequence ID" value="QHT38962.1"/>
    <property type="molecule type" value="Genomic_DNA"/>
</dbReference>
<evidence type="ECO:0000313" key="1">
    <source>
        <dbReference type="EMBL" id="QHT38962.1"/>
    </source>
</evidence>
<reference evidence="1" key="1">
    <citation type="journal article" date="2020" name="Nature">
        <title>Giant virus diversity and host interactions through global metagenomics.</title>
        <authorList>
            <person name="Schulz F."/>
            <person name="Roux S."/>
            <person name="Paez-Espino D."/>
            <person name="Jungbluth S."/>
            <person name="Walsh D.A."/>
            <person name="Denef V.J."/>
            <person name="McMahon K.D."/>
            <person name="Konstantinidis K.T."/>
            <person name="Eloe-Fadrosh E.A."/>
            <person name="Kyrpides N.C."/>
            <person name="Woyke T."/>
        </authorList>
    </citation>
    <scope>NUCLEOTIDE SEQUENCE</scope>
    <source>
        <strain evidence="1">GVMAG-S-ERX556126-94</strain>
    </source>
</reference>
<organism evidence="1">
    <name type="scientific">viral metagenome</name>
    <dbReference type="NCBI Taxonomy" id="1070528"/>
    <lineage>
        <taxon>unclassified sequences</taxon>
        <taxon>metagenomes</taxon>
        <taxon>organismal metagenomes</taxon>
    </lineage>
</organism>
<protein>
    <recommendedName>
        <fullName evidence="2">Secreted protein</fullName>
    </recommendedName>
</protein>
<evidence type="ECO:0008006" key="2">
    <source>
        <dbReference type="Google" id="ProtNLM"/>
    </source>
</evidence>
<name>A0A6C0FCM4_9ZZZZ</name>